<dbReference type="PANTHER" id="PTHR43404:SF1">
    <property type="entry name" value="MNN4P"/>
    <property type="match status" value="1"/>
</dbReference>
<keyword evidence="3" id="KW-1185">Reference proteome</keyword>
<dbReference type="RefSeq" id="XP_020045507.1">
    <property type="nucleotide sequence ID" value="XM_020190813.1"/>
</dbReference>
<dbReference type="GeneID" id="30964449"/>
<gene>
    <name evidence="2" type="ORF">ASCRUDRAFT_37987</name>
</gene>
<accession>A0A1D2VCC9</accession>
<organism evidence="2 3">
    <name type="scientific">Ascoidea rubescens DSM 1968</name>
    <dbReference type="NCBI Taxonomy" id="1344418"/>
    <lineage>
        <taxon>Eukaryota</taxon>
        <taxon>Fungi</taxon>
        <taxon>Dikarya</taxon>
        <taxon>Ascomycota</taxon>
        <taxon>Saccharomycotina</taxon>
        <taxon>Saccharomycetes</taxon>
        <taxon>Ascoideaceae</taxon>
        <taxon>Ascoidea</taxon>
    </lineage>
</organism>
<dbReference type="Proteomes" id="UP000095038">
    <property type="component" value="Unassembled WGS sequence"/>
</dbReference>
<protein>
    <recommendedName>
        <fullName evidence="1">LicD/FKTN/FKRP nucleotidyltransferase domain-containing protein</fullName>
    </recommendedName>
</protein>
<dbReference type="STRING" id="1344418.A0A1D2VCC9"/>
<reference evidence="3" key="1">
    <citation type="submission" date="2016-05" db="EMBL/GenBank/DDBJ databases">
        <title>Comparative genomics of biotechnologically important yeasts.</title>
        <authorList>
            <consortium name="DOE Joint Genome Institute"/>
            <person name="Riley R."/>
            <person name="Haridas S."/>
            <person name="Wolfe K.H."/>
            <person name="Lopes M.R."/>
            <person name="Hittinger C.T."/>
            <person name="Goker M."/>
            <person name="Salamov A."/>
            <person name="Wisecaver J."/>
            <person name="Long T.M."/>
            <person name="Aerts A.L."/>
            <person name="Barry K."/>
            <person name="Choi C."/>
            <person name="Clum A."/>
            <person name="Coughlan A.Y."/>
            <person name="Deshpande S."/>
            <person name="Douglass A.P."/>
            <person name="Hanson S.J."/>
            <person name="Klenk H.-P."/>
            <person name="Labutti K."/>
            <person name="Lapidus A."/>
            <person name="Lindquist E."/>
            <person name="Lipzen A."/>
            <person name="Meier-Kolthoff J.P."/>
            <person name="Ohm R.A."/>
            <person name="Otillar R.P."/>
            <person name="Pangilinan J."/>
            <person name="Peng Y."/>
            <person name="Rokas A."/>
            <person name="Rosa C.A."/>
            <person name="Scheuner C."/>
            <person name="Sibirny A.A."/>
            <person name="Slot J.C."/>
            <person name="Stielow J.B."/>
            <person name="Sun H."/>
            <person name="Kurtzman C.P."/>
            <person name="Blackwell M."/>
            <person name="Grigoriev I.V."/>
            <person name="Jeffries T.W."/>
        </authorList>
    </citation>
    <scope>NUCLEOTIDE SEQUENCE [LARGE SCALE GENOMIC DNA]</scope>
    <source>
        <strain evidence="3">DSM 1968</strain>
    </source>
</reference>
<proteinExistence type="predicted"/>
<evidence type="ECO:0000259" key="1">
    <source>
        <dbReference type="Pfam" id="PF04991"/>
    </source>
</evidence>
<dbReference type="EMBL" id="KV454487">
    <property type="protein sequence ID" value="ODV59200.1"/>
    <property type="molecule type" value="Genomic_DNA"/>
</dbReference>
<dbReference type="Pfam" id="PF04991">
    <property type="entry name" value="LicD"/>
    <property type="match status" value="1"/>
</dbReference>
<dbReference type="GO" id="GO:0009100">
    <property type="term" value="P:glycoprotein metabolic process"/>
    <property type="evidence" value="ECO:0007669"/>
    <property type="project" value="UniProtKB-ARBA"/>
</dbReference>
<evidence type="ECO:0000313" key="2">
    <source>
        <dbReference type="EMBL" id="ODV59200.1"/>
    </source>
</evidence>
<dbReference type="OrthoDB" id="3974954at2759"/>
<dbReference type="AlphaFoldDB" id="A0A1D2VCC9"/>
<dbReference type="InterPro" id="IPR052942">
    <property type="entry name" value="LPS_cholinephosphotransferase"/>
</dbReference>
<name>A0A1D2VCC9_9ASCO</name>
<dbReference type="PANTHER" id="PTHR43404">
    <property type="entry name" value="LIPOPOLYSACCHARIDE CHOLINEPHOSPHOTRANSFERASE LICD"/>
    <property type="match status" value="1"/>
</dbReference>
<dbReference type="InParanoid" id="A0A1D2VCC9"/>
<dbReference type="InterPro" id="IPR007074">
    <property type="entry name" value="LicD/FKTN/FKRP_NTP_transf"/>
</dbReference>
<feature type="domain" description="LicD/FKTN/FKRP nucleotidyltransferase" evidence="1">
    <location>
        <begin position="207"/>
        <end position="328"/>
    </location>
</feature>
<sequence length="477" mass="56764">MQVDEHLKSIAICSAIWKKYYFSIPERILFESDINFYQIPVDKKGSELNHLKSKYSKHNHNLNYNDLDNNNIKKKNIVSRNDNIKLMQKLDKIYLKKGFKPNDLSLKLNVSAPTEDFTYKPDQLLNDLNQKSQKTKLSTEEKNYRSFLQYSKDFQDQERFYFTFPFIHIDNDAELHHYNFPFIKQIITHDERLHVIHHLVRSWFKFCENYGIVTWINYGNLIGWWFNAQNLPWDNDVDVQVSIQDLDKIGRLYNNSLIVENPKNGNALFWLQTDPFYPHDGLGKNFIDARFIDTRTGIYIDVSALWNTPNDPPNNLYPSDMSEDEKKKQVEVHCKHWQWFLLTDIFPLRRTIYEGAQAYIPRKIETILNRFYSDRAITETRIFKHNYQEDISLWVPDEICNDKPNVDQRFDENGFLTIEGACNNSLLKSAYDTSKDAIELHRKEFELYKDGDKDTSQLSKKELPVFRQDPFEYVNNL</sequence>
<evidence type="ECO:0000313" key="3">
    <source>
        <dbReference type="Proteomes" id="UP000095038"/>
    </source>
</evidence>